<accession>A0A2P2MD89</accession>
<name>A0A2P2MD89_RHIMU</name>
<dbReference type="EMBL" id="GGEC01047668">
    <property type="protein sequence ID" value="MBX28152.1"/>
    <property type="molecule type" value="Transcribed_RNA"/>
</dbReference>
<evidence type="ECO:0000313" key="1">
    <source>
        <dbReference type="EMBL" id="MBX28152.1"/>
    </source>
</evidence>
<sequence length="109" mass="13364">MPSSHRWEVSSRRQYLMSTFKLVLLVGVRRRGERWGKRRLVKDLASQVPMMLLLMEFNLEEFRPMRLHMRRLSFKSLLGGVNEKYCPGNWSWSCFWLRENVFCRWSFRF</sequence>
<proteinExistence type="predicted"/>
<reference evidence="1" key="1">
    <citation type="submission" date="2018-02" db="EMBL/GenBank/DDBJ databases">
        <title>Rhizophora mucronata_Transcriptome.</title>
        <authorList>
            <person name="Meera S.P."/>
            <person name="Sreeshan A."/>
            <person name="Augustine A."/>
        </authorList>
    </citation>
    <scope>NUCLEOTIDE SEQUENCE</scope>
    <source>
        <tissue evidence="1">Leaf</tissue>
    </source>
</reference>
<organism evidence="1">
    <name type="scientific">Rhizophora mucronata</name>
    <name type="common">Asiatic mangrove</name>
    <dbReference type="NCBI Taxonomy" id="61149"/>
    <lineage>
        <taxon>Eukaryota</taxon>
        <taxon>Viridiplantae</taxon>
        <taxon>Streptophyta</taxon>
        <taxon>Embryophyta</taxon>
        <taxon>Tracheophyta</taxon>
        <taxon>Spermatophyta</taxon>
        <taxon>Magnoliopsida</taxon>
        <taxon>eudicotyledons</taxon>
        <taxon>Gunneridae</taxon>
        <taxon>Pentapetalae</taxon>
        <taxon>rosids</taxon>
        <taxon>fabids</taxon>
        <taxon>Malpighiales</taxon>
        <taxon>Rhizophoraceae</taxon>
        <taxon>Rhizophora</taxon>
    </lineage>
</organism>
<protein>
    <submittedName>
        <fullName evidence="1">Uncharacterized protein MANES_08G155900</fullName>
    </submittedName>
</protein>
<dbReference type="AlphaFoldDB" id="A0A2P2MD89"/>